<dbReference type="AlphaFoldDB" id="A0A2P2J3G3"/>
<dbReference type="EMBL" id="GGEC01007525">
    <property type="protein sequence ID" value="MBW88008.1"/>
    <property type="molecule type" value="Transcribed_RNA"/>
</dbReference>
<name>A0A2P2J3G3_RHIMU</name>
<accession>A0A2P2J3G3</accession>
<organism evidence="1">
    <name type="scientific">Rhizophora mucronata</name>
    <name type="common">Asiatic mangrove</name>
    <dbReference type="NCBI Taxonomy" id="61149"/>
    <lineage>
        <taxon>Eukaryota</taxon>
        <taxon>Viridiplantae</taxon>
        <taxon>Streptophyta</taxon>
        <taxon>Embryophyta</taxon>
        <taxon>Tracheophyta</taxon>
        <taxon>Spermatophyta</taxon>
        <taxon>Magnoliopsida</taxon>
        <taxon>eudicotyledons</taxon>
        <taxon>Gunneridae</taxon>
        <taxon>Pentapetalae</taxon>
        <taxon>rosids</taxon>
        <taxon>fabids</taxon>
        <taxon>Malpighiales</taxon>
        <taxon>Rhizophoraceae</taxon>
        <taxon>Rhizophora</taxon>
    </lineage>
</organism>
<protein>
    <submittedName>
        <fullName evidence="1">Uncharacterized protein</fullName>
    </submittedName>
</protein>
<proteinExistence type="predicted"/>
<sequence>MPPLPVGCSLYPPRPVGFSLYPPRPVGCSLYPLQPSGYSLYPPRPLGFSAKIALLPSFGAAPLSVAVATSEDTSKKVTRKIAMGNMRMATVKAVFAMAI</sequence>
<reference evidence="1" key="1">
    <citation type="submission" date="2018-02" db="EMBL/GenBank/DDBJ databases">
        <title>Rhizophora mucronata_Transcriptome.</title>
        <authorList>
            <person name="Meera S.P."/>
            <person name="Sreeshan A."/>
            <person name="Augustine A."/>
        </authorList>
    </citation>
    <scope>NUCLEOTIDE SEQUENCE</scope>
    <source>
        <tissue evidence="1">Leaf</tissue>
    </source>
</reference>
<evidence type="ECO:0000313" key="1">
    <source>
        <dbReference type="EMBL" id="MBW88008.1"/>
    </source>
</evidence>